<dbReference type="PANTHER" id="PTHR18359">
    <property type="entry name" value="WD-REPEAT PROTEIN-RELATED"/>
    <property type="match status" value="1"/>
</dbReference>
<gene>
    <name evidence="8" type="primary">UTP18</name>
    <name evidence="8" type="ORF">FOL46_009380</name>
</gene>
<keyword evidence="5" id="KW-0539">Nucleus</keyword>
<dbReference type="SUPFAM" id="SSF50978">
    <property type="entry name" value="WD40 repeat-like"/>
    <property type="match status" value="1"/>
</dbReference>
<evidence type="ECO:0000256" key="6">
    <source>
        <dbReference type="SAM" id="MobiDB-lite"/>
    </source>
</evidence>
<accession>A0A7J6L0D5</accession>
<dbReference type="SUPFAM" id="SSF46565">
    <property type="entry name" value="Chaperone J-domain"/>
    <property type="match status" value="1"/>
</dbReference>
<evidence type="ECO:0000256" key="5">
    <source>
        <dbReference type="ARBA" id="ARBA00023242"/>
    </source>
</evidence>
<keyword evidence="2" id="KW-0698">rRNA processing</keyword>
<organism evidence="8 9">
    <name type="scientific">Perkinsus olseni</name>
    <name type="common">Perkinsus atlanticus</name>
    <dbReference type="NCBI Taxonomy" id="32597"/>
    <lineage>
        <taxon>Eukaryota</taxon>
        <taxon>Sar</taxon>
        <taxon>Alveolata</taxon>
        <taxon>Perkinsozoa</taxon>
        <taxon>Perkinsea</taxon>
        <taxon>Perkinsida</taxon>
        <taxon>Perkinsidae</taxon>
        <taxon>Perkinsus</taxon>
    </lineage>
</organism>
<dbReference type="PROSITE" id="PS50076">
    <property type="entry name" value="DNAJ_2"/>
    <property type="match status" value="1"/>
</dbReference>
<evidence type="ECO:0000256" key="4">
    <source>
        <dbReference type="ARBA" id="ARBA00022737"/>
    </source>
</evidence>
<evidence type="ECO:0000313" key="8">
    <source>
        <dbReference type="EMBL" id="KAF4653055.1"/>
    </source>
</evidence>
<comment type="subcellular location">
    <subcellularLocation>
        <location evidence="1">Nucleus</location>
        <location evidence="1">Nucleolus</location>
    </subcellularLocation>
</comment>
<dbReference type="InterPro" id="IPR036869">
    <property type="entry name" value="J_dom_sf"/>
</dbReference>
<comment type="caution">
    <text evidence="8">The sequence shown here is derived from an EMBL/GenBank/DDBJ whole genome shotgun (WGS) entry which is preliminary data.</text>
</comment>
<evidence type="ECO:0000256" key="1">
    <source>
        <dbReference type="ARBA" id="ARBA00004604"/>
    </source>
</evidence>
<dbReference type="InterPro" id="IPR036322">
    <property type="entry name" value="WD40_repeat_dom_sf"/>
</dbReference>
<feature type="compositionally biased region" description="Gly residues" evidence="6">
    <location>
        <begin position="587"/>
        <end position="597"/>
    </location>
</feature>
<keyword evidence="3" id="KW-0853">WD repeat</keyword>
<evidence type="ECO:0000256" key="2">
    <source>
        <dbReference type="ARBA" id="ARBA00022552"/>
    </source>
</evidence>
<evidence type="ECO:0000313" key="9">
    <source>
        <dbReference type="Proteomes" id="UP000572268"/>
    </source>
</evidence>
<dbReference type="EMBL" id="JABANN010000848">
    <property type="protein sequence ID" value="KAF4653055.1"/>
    <property type="molecule type" value="Genomic_DNA"/>
</dbReference>
<sequence>MTKRERTADAVTQSDAEKPAQQPAWVDEDDDASNAEVDLTSRNRLKKLRSSRDEVKVSVREYEARLRDRFTQMSGRQDWAQAEPVEDEDSDDEFIPSLNKASDPAKLAIRRVTNVCGRQQHSGGYSPITVLAWHPREDLLLSANRLGDSFRLNKVDGKKNTEVYSAKLKDFQIESAAFLNSNEVAAVGPQGTVCLFDVNKQSVTAVKGACGTSRKDRKLWSISALGGKSFAMATQGGEVLVSDTRSRKLAAKFQLGAPASVVMWHPTNDHLICADGRANVYEWDVGTRRCLSKVHDDLAVSITCGATFDHGLAFGTSSGTLDVVDIKEGGGFGGFRTVCESLVNPLTAVCSLRGKILLGATNAKNSAIRATNAVTRQTYSNWPTTISNLGRVESVAAKDDWLAMGNSRGQVMLFTVGYDQLEGLTNSKLLQRCRDLRDRVGSSFVCPRIPRQSEAMIRWIIATQCKISGQEPWDFGCPETIYDKARDRSPFRIQPTHKFHESGFPTSSSVGRRRSEEPPFAADELDACFDWTWKESDQRQDRRPPAADTKEDSHAFLSDQDYHDEGLVGERDARWGGPSSTRELQLGGFGRSEGSVGGRVRPQEEGSTRDRIGQDEGRGLESSDACGDDPIEPLHRPEGRRHARPSVEGWHDHVFGNTSRRDPGQRPWGRKMASPEAEGWEDHFANEGVGNVEEPAHGMRHADATTEGWSDHIKAGTVAYGDTDEDHPHGRGHHEEGNRDHMIHAGEAEGPTGRAQGRSRPDWEADYVKDHIDGGTAVGDISEKTRGRVHAGSIEEGWKDHIVDWTTGDSEQARGRRHGTAMQEGWVAIVVIIGMYYYAWTAATPNYYNVLHVNKDAQHIEVYQMYKKLSAEADDRRLKETYDRAYAVLGKARRRSEYNVFGDILQMTGDAEEAPTVTLVLVQSGFVQILCLCLAAALAVGTPQALMNTTAAILLTSFVLELYCRILSPTAFDDVPFVAALLPFEKVEFLRRLFPPIFATLLLLANMFTTNQEFRTRRLFEELLLSNMRLREAMKYENTRVSYKLKDSPGPVCNFTAAATSKPLDDGPEIDLGSLIMRAIGGLMMFSMIYSAYGSNGVIVDYIRDRENLNADLDPFVFPTPANISRDPLLGLDVSTFRAERDSLHSAIRDRRRTTGEFSIFEGEIEEDENIEDEFRVDEKLSNFCSAVVYALKRQYGTFEDLCKIYRALAEDARWRNQWRPE</sequence>
<feature type="region of interest" description="Disordered" evidence="6">
    <location>
        <begin position="1"/>
        <end position="38"/>
    </location>
</feature>
<dbReference type="GO" id="GO:0006364">
    <property type="term" value="P:rRNA processing"/>
    <property type="evidence" value="ECO:0007669"/>
    <property type="project" value="UniProtKB-KW"/>
</dbReference>
<protein>
    <submittedName>
        <fullName evidence="8">U3 snoRNP protein</fullName>
    </submittedName>
</protein>
<evidence type="ECO:0000259" key="7">
    <source>
        <dbReference type="PROSITE" id="PS50076"/>
    </source>
</evidence>
<evidence type="ECO:0000256" key="3">
    <source>
        <dbReference type="ARBA" id="ARBA00022574"/>
    </source>
</evidence>
<reference evidence="8 9" key="1">
    <citation type="submission" date="2020-04" db="EMBL/GenBank/DDBJ databases">
        <title>Perkinsus olseni comparative genomics.</title>
        <authorList>
            <person name="Bogema D.R."/>
        </authorList>
    </citation>
    <scope>NUCLEOTIDE SEQUENCE [LARGE SCALE GENOMIC DNA]</scope>
    <source>
        <strain evidence="8">ATCC PRA-31</strain>
    </source>
</reference>
<keyword evidence="4" id="KW-0677">Repeat</keyword>
<dbReference type="GO" id="GO:0032040">
    <property type="term" value="C:small-subunit processome"/>
    <property type="evidence" value="ECO:0007669"/>
    <property type="project" value="TreeGrafter"/>
</dbReference>
<feature type="compositionally biased region" description="Acidic residues" evidence="6">
    <location>
        <begin position="84"/>
        <end position="94"/>
    </location>
</feature>
<feature type="region of interest" description="Disordered" evidence="6">
    <location>
        <begin position="495"/>
        <end position="517"/>
    </location>
</feature>
<feature type="compositionally biased region" description="Basic and acidic residues" evidence="6">
    <location>
        <begin position="649"/>
        <end position="664"/>
    </location>
</feature>
<dbReference type="Proteomes" id="UP000572268">
    <property type="component" value="Unassembled WGS sequence"/>
</dbReference>
<feature type="region of interest" description="Disordered" evidence="6">
    <location>
        <begin position="73"/>
        <end position="98"/>
    </location>
</feature>
<feature type="domain" description="J" evidence="7">
    <location>
        <begin position="846"/>
        <end position="902"/>
    </location>
</feature>
<feature type="compositionally biased region" description="Basic and acidic residues" evidence="6">
    <location>
        <begin position="535"/>
        <end position="574"/>
    </location>
</feature>
<dbReference type="Gene3D" id="2.130.10.10">
    <property type="entry name" value="YVTN repeat-like/Quinoprotein amine dehydrogenase"/>
    <property type="match status" value="1"/>
</dbReference>
<dbReference type="InterPro" id="IPR001623">
    <property type="entry name" value="DnaJ_domain"/>
</dbReference>
<dbReference type="PANTHER" id="PTHR18359:SF0">
    <property type="entry name" value="U3 SMALL NUCLEOLAR RNA-ASSOCIATED PROTEIN 18 HOMOLOG"/>
    <property type="match status" value="1"/>
</dbReference>
<dbReference type="GO" id="GO:0034388">
    <property type="term" value="C:Pwp2p-containing subcomplex of 90S preribosome"/>
    <property type="evidence" value="ECO:0007669"/>
    <property type="project" value="TreeGrafter"/>
</dbReference>
<name>A0A7J6L0D5_PEROL</name>
<feature type="compositionally biased region" description="Basic and acidic residues" evidence="6">
    <location>
        <begin position="601"/>
        <end position="621"/>
    </location>
</feature>
<feature type="region of interest" description="Disordered" evidence="6">
    <location>
        <begin position="535"/>
        <end position="676"/>
    </location>
</feature>
<proteinExistence type="predicted"/>
<dbReference type="InterPro" id="IPR015943">
    <property type="entry name" value="WD40/YVTN_repeat-like_dom_sf"/>
</dbReference>
<dbReference type="InterPro" id="IPR045161">
    <property type="entry name" value="Utp18"/>
</dbReference>
<dbReference type="AlphaFoldDB" id="A0A7J6L0D5"/>